<dbReference type="VEuPathDB" id="TriTrypDB:BSAL_57145"/>
<evidence type="ECO:0000313" key="3">
    <source>
        <dbReference type="Proteomes" id="UP000051952"/>
    </source>
</evidence>
<reference evidence="3" key="1">
    <citation type="submission" date="2015-09" db="EMBL/GenBank/DDBJ databases">
        <authorList>
            <consortium name="Pathogen Informatics"/>
        </authorList>
    </citation>
    <scope>NUCLEOTIDE SEQUENCE [LARGE SCALE GENOMIC DNA]</scope>
    <source>
        <strain evidence="3">Lake Konstanz</strain>
    </source>
</reference>
<gene>
    <name evidence="2" type="ORF">BSAL_57145</name>
</gene>
<dbReference type="AlphaFoldDB" id="A0A0S4INM8"/>
<evidence type="ECO:0000256" key="1">
    <source>
        <dbReference type="SAM" id="MobiDB-lite"/>
    </source>
</evidence>
<keyword evidence="3" id="KW-1185">Reference proteome</keyword>
<evidence type="ECO:0000313" key="2">
    <source>
        <dbReference type="EMBL" id="CUE89260.1"/>
    </source>
</evidence>
<accession>A0A0S4INM8</accession>
<dbReference type="EMBL" id="CYKH01000208">
    <property type="protein sequence ID" value="CUE89260.1"/>
    <property type="molecule type" value="Genomic_DNA"/>
</dbReference>
<dbReference type="Proteomes" id="UP000051952">
    <property type="component" value="Unassembled WGS sequence"/>
</dbReference>
<feature type="compositionally biased region" description="Basic and acidic residues" evidence="1">
    <location>
        <begin position="31"/>
        <end position="40"/>
    </location>
</feature>
<feature type="region of interest" description="Disordered" evidence="1">
    <location>
        <begin position="27"/>
        <end position="82"/>
    </location>
</feature>
<name>A0A0S4INM8_BODSA</name>
<sequence>MHVHHLPVRTTFRGTTDISVNFQQCIAPYDPTKKRPRGGDTPDASTTPPPAAASLGSLSGRGVLREKQRVKSPAFEEPSQQV</sequence>
<protein>
    <submittedName>
        <fullName evidence="2">Uncharacterized protein</fullName>
    </submittedName>
</protein>
<organism evidence="2 3">
    <name type="scientific">Bodo saltans</name>
    <name type="common">Flagellated protozoan</name>
    <dbReference type="NCBI Taxonomy" id="75058"/>
    <lineage>
        <taxon>Eukaryota</taxon>
        <taxon>Discoba</taxon>
        <taxon>Euglenozoa</taxon>
        <taxon>Kinetoplastea</taxon>
        <taxon>Metakinetoplastina</taxon>
        <taxon>Eubodonida</taxon>
        <taxon>Bodonidae</taxon>
        <taxon>Bodo</taxon>
    </lineage>
</organism>
<proteinExistence type="predicted"/>
<feature type="compositionally biased region" description="Low complexity" evidence="1">
    <location>
        <begin position="41"/>
        <end position="60"/>
    </location>
</feature>
<dbReference type="OrthoDB" id="6222486at2759"/>